<dbReference type="PROSITE" id="PS00092">
    <property type="entry name" value="N6_MTASE"/>
    <property type="match status" value="1"/>
</dbReference>
<name>A0A1G2U759_9BACT</name>
<dbReference type="InterPro" id="IPR011639">
    <property type="entry name" value="MethylTrfase_TaqI-like_dom"/>
</dbReference>
<sequence length="617" mass="71939">MNKNIEKLLKYYNPLLIETGLVQLFIEKNKLPVNENLIIKELLSKEDEQITLIKTLLKNAFNSQNIYDFINVFELLIPDRDKRLNGAFFTPRNITKFITSQKIKSPYQKICDPSCGCGAFLITAALLISKKYNINMIDVIENNIYGVDIAEYSIRRAKILLSLMALKNGEDRKDIRFNLKVADSLTIEWRKLFPQVHSGFDVILGNPPYVKFQDLNKNLRESLYKNWKTLKTGNYNLYFAFFELGVKLMNPNGTLGYITPNNYFTSLSGITLRNYLSSNKLIEKIIDFNHLKLFEAQTYTCITFLNKRKKESILYEKVDDYDSLKMLPKLKYSRVSLANLNNRKWRLLKDSDQENIKKIENTGKRLGDIADIRVGIATCKDSVYFIDGKTLKDGYYHKMYNGKQYLIEKDITHPIAKISDFKDQNDLQNNFRRIIFPYKKTSGNVEIIKETELKMAYPCSHKYLLAAKAELSTRDKGEMEYPEWYAYARTQGLNFFGKKILTPTFSSEPRFLIEHNEDVLFCNGYAIYLDKQRDLFSSTEQKINLGILSKILNSRIMDYYIKKTSVSIEGGYPCYQKNFIELLGIPEFTNEEVRYLDTEDDKNKINSFLINKYAINI</sequence>
<dbReference type="Proteomes" id="UP000177068">
    <property type="component" value="Unassembled WGS sequence"/>
</dbReference>
<evidence type="ECO:0000313" key="7">
    <source>
        <dbReference type="EMBL" id="OHB05325.1"/>
    </source>
</evidence>
<evidence type="ECO:0000256" key="2">
    <source>
        <dbReference type="ARBA" id="ARBA00022603"/>
    </source>
</evidence>
<keyword evidence="4" id="KW-0949">S-adenosyl-L-methionine</keyword>
<dbReference type="PANTHER" id="PTHR33841">
    <property type="entry name" value="DNA METHYLTRANSFERASE YEEA-RELATED"/>
    <property type="match status" value="1"/>
</dbReference>
<protein>
    <recommendedName>
        <fullName evidence="1">site-specific DNA-methyltransferase (adenine-specific)</fullName>
        <ecNumber evidence="1">2.1.1.72</ecNumber>
    </recommendedName>
</protein>
<dbReference type="InterPro" id="IPR050953">
    <property type="entry name" value="N4_N6_ade-DNA_methylase"/>
</dbReference>
<dbReference type="Gene3D" id="3.40.50.150">
    <property type="entry name" value="Vaccinia Virus protein VP39"/>
    <property type="match status" value="1"/>
</dbReference>
<organism evidence="7 8">
    <name type="scientific">Candidatus Zambryskibacteria bacterium RIFCSPLOWO2_01_FULL_47_14</name>
    <dbReference type="NCBI Taxonomy" id="1802763"/>
    <lineage>
        <taxon>Bacteria</taxon>
        <taxon>Candidatus Zambryskiibacteriota</taxon>
    </lineage>
</organism>
<evidence type="ECO:0000256" key="1">
    <source>
        <dbReference type="ARBA" id="ARBA00011900"/>
    </source>
</evidence>
<dbReference type="CDD" id="cd02440">
    <property type="entry name" value="AdoMet_MTases"/>
    <property type="match status" value="1"/>
</dbReference>
<dbReference type="InterPro" id="IPR029063">
    <property type="entry name" value="SAM-dependent_MTases_sf"/>
</dbReference>
<dbReference type="EMBL" id="MHWG01000020">
    <property type="protein sequence ID" value="OHB05325.1"/>
    <property type="molecule type" value="Genomic_DNA"/>
</dbReference>
<comment type="caution">
    <text evidence="7">The sequence shown here is derived from an EMBL/GenBank/DDBJ whole genome shotgun (WGS) entry which is preliminary data.</text>
</comment>
<evidence type="ECO:0000313" key="8">
    <source>
        <dbReference type="Proteomes" id="UP000177068"/>
    </source>
</evidence>
<evidence type="ECO:0000256" key="4">
    <source>
        <dbReference type="ARBA" id="ARBA00022691"/>
    </source>
</evidence>
<gene>
    <name evidence="7" type="ORF">A3A26_01925</name>
</gene>
<dbReference type="GO" id="GO:0009007">
    <property type="term" value="F:site-specific DNA-methyltransferase (adenine-specific) activity"/>
    <property type="evidence" value="ECO:0007669"/>
    <property type="project" value="UniProtKB-EC"/>
</dbReference>
<dbReference type="PANTHER" id="PTHR33841:SF1">
    <property type="entry name" value="DNA METHYLTRANSFERASE A"/>
    <property type="match status" value="1"/>
</dbReference>
<keyword evidence="2" id="KW-0489">Methyltransferase</keyword>
<keyword evidence="3" id="KW-0808">Transferase</keyword>
<dbReference type="SUPFAM" id="SSF53335">
    <property type="entry name" value="S-adenosyl-L-methionine-dependent methyltransferases"/>
    <property type="match status" value="1"/>
</dbReference>
<dbReference type="EC" id="2.1.1.72" evidence="1"/>
<dbReference type="GO" id="GO:0032259">
    <property type="term" value="P:methylation"/>
    <property type="evidence" value="ECO:0007669"/>
    <property type="project" value="UniProtKB-KW"/>
</dbReference>
<dbReference type="InterPro" id="IPR002052">
    <property type="entry name" value="DNA_methylase_N6_adenine_CS"/>
</dbReference>
<dbReference type="Pfam" id="PF07669">
    <property type="entry name" value="Eco57I"/>
    <property type="match status" value="1"/>
</dbReference>
<dbReference type="GO" id="GO:0003676">
    <property type="term" value="F:nucleic acid binding"/>
    <property type="evidence" value="ECO:0007669"/>
    <property type="project" value="InterPro"/>
</dbReference>
<comment type="catalytic activity">
    <reaction evidence="5">
        <text>a 2'-deoxyadenosine in DNA + S-adenosyl-L-methionine = an N(6)-methyl-2'-deoxyadenosine in DNA + S-adenosyl-L-homocysteine + H(+)</text>
        <dbReference type="Rhea" id="RHEA:15197"/>
        <dbReference type="Rhea" id="RHEA-COMP:12418"/>
        <dbReference type="Rhea" id="RHEA-COMP:12419"/>
        <dbReference type="ChEBI" id="CHEBI:15378"/>
        <dbReference type="ChEBI" id="CHEBI:57856"/>
        <dbReference type="ChEBI" id="CHEBI:59789"/>
        <dbReference type="ChEBI" id="CHEBI:90615"/>
        <dbReference type="ChEBI" id="CHEBI:90616"/>
        <dbReference type="EC" id="2.1.1.72"/>
    </reaction>
</comment>
<feature type="domain" description="Type II methyltransferase M.TaqI-like" evidence="6">
    <location>
        <begin position="142"/>
        <end position="294"/>
    </location>
</feature>
<dbReference type="AlphaFoldDB" id="A0A1G2U759"/>
<dbReference type="PRINTS" id="PR00507">
    <property type="entry name" value="N12N6MTFRASE"/>
</dbReference>
<accession>A0A1G2U759</accession>
<dbReference type="GO" id="GO:0006304">
    <property type="term" value="P:DNA modification"/>
    <property type="evidence" value="ECO:0007669"/>
    <property type="project" value="InterPro"/>
</dbReference>
<evidence type="ECO:0000256" key="5">
    <source>
        <dbReference type="ARBA" id="ARBA00047942"/>
    </source>
</evidence>
<evidence type="ECO:0000259" key="6">
    <source>
        <dbReference type="Pfam" id="PF07669"/>
    </source>
</evidence>
<proteinExistence type="predicted"/>
<evidence type="ECO:0000256" key="3">
    <source>
        <dbReference type="ARBA" id="ARBA00022679"/>
    </source>
</evidence>
<reference evidence="7 8" key="1">
    <citation type="journal article" date="2016" name="Nat. Commun.">
        <title>Thousands of microbial genomes shed light on interconnected biogeochemical processes in an aquifer system.</title>
        <authorList>
            <person name="Anantharaman K."/>
            <person name="Brown C.T."/>
            <person name="Hug L.A."/>
            <person name="Sharon I."/>
            <person name="Castelle C.J."/>
            <person name="Probst A.J."/>
            <person name="Thomas B.C."/>
            <person name="Singh A."/>
            <person name="Wilkins M.J."/>
            <person name="Karaoz U."/>
            <person name="Brodie E.L."/>
            <person name="Williams K.H."/>
            <person name="Hubbard S.S."/>
            <person name="Banfield J.F."/>
        </authorList>
    </citation>
    <scope>NUCLEOTIDE SEQUENCE [LARGE SCALE GENOMIC DNA]</scope>
</reference>